<protein>
    <recommendedName>
        <fullName evidence="5">AAA+ ATPase domain-containing protein</fullName>
    </recommendedName>
</protein>
<reference evidence="4" key="1">
    <citation type="submission" date="2017-01" db="EMBL/GenBank/DDBJ databases">
        <authorList>
            <person name="Varghese N."/>
            <person name="Submissions S."/>
        </authorList>
    </citation>
    <scope>NUCLEOTIDE SEQUENCE [LARGE SCALE GENOMIC DNA]</scope>
    <source>
        <strain evidence="4">DSM 46698</strain>
    </source>
</reference>
<evidence type="ECO:0000313" key="4">
    <source>
        <dbReference type="Proteomes" id="UP000186026"/>
    </source>
</evidence>
<dbReference type="EMBL" id="FTOP01000002">
    <property type="protein sequence ID" value="SIS63434.1"/>
    <property type="molecule type" value="Genomic_DNA"/>
</dbReference>
<dbReference type="PANTHER" id="PTHR43566:SF2">
    <property type="entry name" value="DUF4143 DOMAIN-CONTAINING PROTEIN"/>
    <property type="match status" value="1"/>
</dbReference>
<dbReference type="Gene3D" id="3.40.50.300">
    <property type="entry name" value="P-loop containing nucleotide triphosphate hydrolases"/>
    <property type="match status" value="1"/>
</dbReference>
<sequence>MVKNRHIWTLLEEYLALFPAVGIIGPRQVGKTTLVKNINLNKERIYLDLEKASDRAKLNDAELFLKAHVDKTIILDEIQMMPELFTELRSLIDEKREAGRFIILGSASPELIRSSADSLAGRIGYLELTPFHIAEIEEENLDQLWIRGGFPLSFLANSERASQLWRENFIKTYIERDLGLLGLNTDPYLVERFWRMLAHAQGGLLVSENFAKALGISRPSVNKYLEFLKGSFMVRLLHPYFPNVKKRLVASPKVYIRDSGILHSLAGIGTYEDLINQLLVGHSWEGFVIEQICNALGKRYEYYFYRTHQGAECDLILVNSGQVKFAIEIKNTLSPKVGKGFRISLEDTQAEKGILIYRGKESYPLEKNILVMGLWEFIQTLKPNNPPNN</sequence>
<dbReference type="InterPro" id="IPR025420">
    <property type="entry name" value="DUF4143"/>
</dbReference>
<proteinExistence type="predicted"/>
<feature type="domain" description="AAA" evidence="1">
    <location>
        <begin position="19"/>
        <end position="136"/>
    </location>
</feature>
<gene>
    <name evidence="3" type="ORF">SAMN05421761_102242</name>
</gene>
<evidence type="ECO:0000259" key="1">
    <source>
        <dbReference type="Pfam" id="PF13173"/>
    </source>
</evidence>
<dbReference type="PANTHER" id="PTHR43566">
    <property type="entry name" value="CONSERVED PROTEIN"/>
    <property type="match status" value="1"/>
</dbReference>
<organism evidence="3 4">
    <name type="scientific">Belliella pelovolcani</name>
    <dbReference type="NCBI Taxonomy" id="529505"/>
    <lineage>
        <taxon>Bacteria</taxon>
        <taxon>Pseudomonadati</taxon>
        <taxon>Bacteroidota</taxon>
        <taxon>Cytophagia</taxon>
        <taxon>Cytophagales</taxon>
        <taxon>Cyclobacteriaceae</taxon>
        <taxon>Belliella</taxon>
    </lineage>
</organism>
<dbReference type="Proteomes" id="UP000186026">
    <property type="component" value="Unassembled WGS sequence"/>
</dbReference>
<dbReference type="InterPro" id="IPR041682">
    <property type="entry name" value="AAA_14"/>
</dbReference>
<evidence type="ECO:0000259" key="2">
    <source>
        <dbReference type="Pfam" id="PF13635"/>
    </source>
</evidence>
<dbReference type="AlphaFoldDB" id="A0A1N7KPF4"/>
<evidence type="ECO:0000313" key="3">
    <source>
        <dbReference type="EMBL" id="SIS63434.1"/>
    </source>
</evidence>
<dbReference type="RefSeq" id="WP_076498551.1">
    <property type="nucleotide sequence ID" value="NZ_FTOP01000002.1"/>
</dbReference>
<dbReference type="Pfam" id="PF13173">
    <property type="entry name" value="AAA_14"/>
    <property type="match status" value="1"/>
</dbReference>
<name>A0A1N7KPF4_9BACT</name>
<dbReference type="Pfam" id="PF13635">
    <property type="entry name" value="DUF4143"/>
    <property type="match status" value="1"/>
</dbReference>
<keyword evidence="4" id="KW-1185">Reference proteome</keyword>
<dbReference type="SUPFAM" id="SSF52540">
    <property type="entry name" value="P-loop containing nucleoside triphosphate hydrolases"/>
    <property type="match status" value="1"/>
</dbReference>
<dbReference type="STRING" id="529505.SAMN05421761_102242"/>
<dbReference type="OrthoDB" id="9778168at2"/>
<accession>A0A1N7KPF4</accession>
<evidence type="ECO:0008006" key="5">
    <source>
        <dbReference type="Google" id="ProtNLM"/>
    </source>
</evidence>
<feature type="domain" description="DUF4143" evidence="2">
    <location>
        <begin position="175"/>
        <end position="331"/>
    </location>
</feature>
<dbReference type="InterPro" id="IPR027417">
    <property type="entry name" value="P-loop_NTPase"/>
</dbReference>